<keyword evidence="2 6" id="KW-1003">Cell membrane</keyword>
<feature type="transmembrane region" description="Helical" evidence="6">
    <location>
        <begin position="240"/>
        <end position="261"/>
    </location>
</feature>
<name>A0ABM3JNK6_BACDO</name>
<proteinExistence type="inferred from homology"/>
<evidence type="ECO:0000256" key="6">
    <source>
        <dbReference type="RuleBase" id="RU363108"/>
    </source>
</evidence>
<sequence>MYYRNIFASFARYVYLVMIYLQLLEPVPRLTWLTSICRVVWIAWLIKPGYDVMYELFTETIEKLGYIVGSFLFVFKMLTNIAAYVESMCKTKHCQHLQRLEIEVDALLRDHIDNTETLERKIWLKVFYSMLLQFVYDILQIVLAYTCYMSPVFYYVVPMLAIERARYAQISLTIERQNARARSLIALMRLLVKANRPKHKYTSDVWQPYAAWEYERLNFLRLLQGRLCELYQCVGDCYGWSITVLLFTTFFTVVANIFWCIEILSRGFRFGQFMYDALTMLRLSTLAVTLLITAEKTRQHNRQISGLIFKLAKPLGNKAYNDLVSDFSLQCLHQPFMINVKGFFRLNLPLLGDVNLEIIEKDIGSTEIEPGIFLS</sequence>
<dbReference type="Proteomes" id="UP001652620">
    <property type="component" value="Chromosome 4"/>
</dbReference>
<keyword evidence="6" id="KW-0807">Transducer</keyword>
<evidence type="ECO:0000256" key="2">
    <source>
        <dbReference type="ARBA" id="ARBA00022475"/>
    </source>
</evidence>
<keyword evidence="6" id="KW-0675">Receptor</keyword>
<feature type="transmembrane region" description="Helical" evidence="6">
    <location>
        <begin position="273"/>
        <end position="294"/>
    </location>
</feature>
<evidence type="ECO:0000256" key="3">
    <source>
        <dbReference type="ARBA" id="ARBA00022692"/>
    </source>
</evidence>
<keyword evidence="4 6" id="KW-1133">Transmembrane helix</keyword>
<protein>
    <recommendedName>
        <fullName evidence="6">Gustatory receptor</fullName>
    </recommendedName>
</protein>
<comment type="caution">
    <text evidence="6">Lacks conserved residue(s) required for the propagation of feature annotation.</text>
</comment>
<feature type="transmembrane region" description="Helical" evidence="6">
    <location>
        <begin position="134"/>
        <end position="157"/>
    </location>
</feature>
<feature type="transmembrane region" description="Helical" evidence="6">
    <location>
        <begin position="66"/>
        <end position="85"/>
    </location>
</feature>
<keyword evidence="3 6" id="KW-0812">Transmembrane</keyword>
<gene>
    <name evidence="8" type="primary">LOC105228625</name>
</gene>
<comment type="subcellular location">
    <subcellularLocation>
        <location evidence="1 6">Cell membrane</location>
        <topology evidence="1 6">Multi-pass membrane protein</topology>
    </subcellularLocation>
</comment>
<evidence type="ECO:0000256" key="1">
    <source>
        <dbReference type="ARBA" id="ARBA00004651"/>
    </source>
</evidence>
<evidence type="ECO:0000256" key="4">
    <source>
        <dbReference type="ARBA" id="ARBA00022989"/>
    </source>
</evidence>
<keyword evidence="7" id="KW-1185">Reference proteome</keyword>
<evidence type="ECO:0000313" key="8">
    <source>
        <dbReference type="RefSeq" id="XP_049310813.1"/>
    </source>
</evidence>
<comment type="similarity">
    <text evidence="6">Belongs to the insect chemoreceptor superfamily. Gustatory receptor (GR) family.</text>
</comment>
<dbReference type="RefSeq" id="XP_049310813.1">
    <property type="nucleotide sequence ID" value="XM_049454856.1"/>
</dbReference>
<dbReference type="InterPro" id="IPR013604">
    <property type="entry name" value="7TM_chemorcpt"/>
</dbReference>
<reference evidence="8" key="1">
    <citation type="submission" date="2025-08" db="UniProtKB">
        <authorList>
            <consortium name="RefSeq"/>
        </authorList>
    </citation>
    <scope>IDENTIFICATION</scope>
    <source>
        <tissue evidence="8">Adult</tissue>
    </source>
</reference>
<accession>A0ABM3JNK6</accession>
<evidence type="ECO:0000256" key="5">
    <source>
        <dbReference type="ARBA" id="ARBA00023136"/>
    </source>
</evidence>
<comment type="function">
    <text evidence="6">Gustatory receptor which mediates acceptance or avoidance behavior, depending on its substrates.</text>
</comment>
<organism evidence="7 8">
    <name type="scientific">Bactrocera dorsalis</name>
    <name type="common">Oriental fruit fly</name>
    <name type="synonym">Dacus dorsalis</name>
    <dbReference type="NCBI Taxonomy" id="27457"/>
    <lineage>
        <taxon>Eukaryota</taxon>
        <taxon>Metazoa</taxon>
        <taxon>Ecdysozoa</taxon>
        <taxon>Arthropoda</taxon>
        <taxon>Hexapoda</taxon>
        <taxon>Insecta</taxon>
        <taxon>Pterygota</taxon>
        <taxon>Neoptera</taxon>
        <taxon>Endopterygota</taxon>
        <taxon>Diptera</taxon>
        <taxon>Brachycera</taxon>
        <taxon>Muscomorpha</taxon>
        <taxon>Tephritoidea</taxon>
        <taxon>Tephritidae</taxon>
        <taxon>Bactrocera</taxon>
        <taxon>Bactrocera</taxon>
    </lineage>
</organism>
<dbReference type="Pfam" id="PF08395">
    <property type="entry name" value="7tm_7"/>
    <property type="match status" value="1"/>
</dbReference>
<keyword evidence="5 6" id="KW-0472">Membrane</keyword>
<dbReference type="GeneID" id="105228625"/>
<evidence type="ECO:0000313" key="7">
    <source>
        <dbReference type="Proteomes" id="UP001652620"/>
    </source>
</evidence>